<dbReference type="EMBL" id="JAMXLR010000077">
    <property type="protein sequence ID" value="MCO6046822.1"/>
    <property type="molecule type" value="Genomic_DNA"/>
</dbReference>
<dbReference type="GO" id="GO:0016491">
    <property type="term" value="F:oxidoreductase activity"/>
    <property type="evidence" value="ECO:0007669"/>
    <property type="project" value="InterPro"/>
</dbReference>
<dbReference type="Gene3D" id="1.25.40.10">
    <property type="entry name" value="Tetratricopeptide repeat domain"/>
    <property type="match status" value="1"/>
</dbReference>
<evidence type="ECO:0000256" key="2">
    <source>
        <dbReference type="SAM" id="SignalP"/>
    </source>
</evidence>
<keyword evidence="2" id="KW-0732">Signal</keyword>
<dbReference type="Proteomes" id="UP001155241">
    <property type="component" value="Unassembled WGS sequence"/>
</dbReference>
<dbReference type="InterPro" id="IPR011990">
    <property type="entry name" value="TPR-like_helical_dom_sf"/>
</dbReference>
<dbReference type="PANTHER" id="PTHR42852">
    <property type="entry name" value="THIOL:DISULFIDE INTERCHANGE PROTEIN DSBE"/>
    <property type="match status" value="1"/>
</dbReference>
<protein>
    <submittedName>
        <fullName evidence="4">TlpA family protein disulfide reductase</fullName>
    </submittedName>
</protein>
<evidence type="ECO:0000313" key="5">
    <source>
        <dbReference type="Proteomes" id="UP001155241"/>
    </source>
</evidence>
<proteinExistence type="predicted"/>
<feature type="compositionally biased region" description="Low complexity" evidence="1">
    <location>
        <begin position="27"/>
        <end position="43"/>
    </location>
</feature>
<dbReference type="InterPro" id="IPR013740">
    <property type="entry name" value="Redoxin"/>
</dbReference>
<evidence type="ECO:0000256" key="1">
    <source>
        <dbReference type="SAM" id="MobiDB-lite"/>
    </source>
</evidence>
<dbReference type="RefSeq" id="WP_252854933.1">
    <property type="nucleotide sequence ID" value="NZ_JAMXLR010000077.1"/>
</dbReference>
<dbReference type="InterPro" id="IPR050553">
    <property type="entry name" value="Thioredoxin_ResA/DsbE_sf"/>
</dbReference>
<gene>
    <name evidence="4" type="ORF">NG895_23230</name>
</gene>
<feature type="region of interest" description="Disordered" evidence="1">
    <location>
        <begin position="27"/>
        <end position="46"/>
    </location>
</feature>
<dbReference type="AlphaFoldDB" id="A0A9X2FEY6"/>
<name>A0A9X2FEY6_9BACT</name>
<feature type="signal peptide" evidence="2">
    <location>
        <begin position="1"/>
        <end position="24"/>
    </location>
</feature>
<comment type="caution">
    <text evidence="4">The sequence shown here is derived from an EMBL/GenBank/DDBJ whole genome shotgun (WGS) entry which is preliminary data.</text>
</comment>
<evidence type="ECO:0000313" key="4">
    <source>
        <dbReference type="EMBL" id="MCO6046822.1"/>
    </source>
</evidence>
<reference evidence="4" key="1">
    <citation type="submission" date="2022-06" db="EMBL/GenBank/DDBJ databases">
        <title>Aeoliella straminimaris, a novel planctomycete from sediments.</title>
        <authorList>
            <person name="Vitorino I.R."/>
            <person name="Lage O.M."/>
        </authorList>
    </citation>
    <scope>NUCLEOTIDE SEQUENCE</scope>
    <source>
        <strain evidence="4">ICT_H6.2</strain>
    </source>
</reference>
<dbReference type="CDD" id="cd02966">
    <property type="entry name" value="TlpA_like_family"/>
    <property type="match status" value="1"/>
</dbReference>
<dbReference type="SUPFAM" id="SSF52833">
    <property type="entry name" value="Thioredoxin-like"/>
    <property type="match status" value="1"/>
</dbReference>
<organism evidence="4 5">
    <name type="scientific">Aeoliella straminimaris</name>
    <dbReference type="NCBI Taxonomy" id="2954799"/>
    <lineage>
        <taxon>Bacteria</taxon>
        <taxon>Pseudomonadati</taxon>
        <taxon>Planctomycetota</taxon>
        <taxon>Planctomycetia</taxon>
        <taxon>Pirellulales</taxon>
        <taxon>Lacipirellulaceae</taxon>
        <taxon>Aeoliella</taxon>
    </lineage>
</organism>
<keyword evidence="5" id="KW-1185">Reference proteome</keyword>
<sequence length="358" mass="38562">MSRSLPASCAAVLALCLGALPVGVQGQQPATTASSPASSAASSKLADLPTSPDQWLNSGPLSLDSLQGKGIVFYYFEEQCPTCEGRWPDILEVAERHRDEPVVFVAVNSGNSPDQIRGYLKRNNIDWPVIVDTDRSFEESSLGMTISLQNIYQARMLTAKGTWKGANPDELDNAATTASEGGSWLVDPTSMPEDLRRAWHEVEISNYGSASRAIMRAGREGDGPTKVAAKQLFDVVQASMNADLAAIGQQLKSGQNWPAYQALEQFLAKYDGYPMHPAVAEKHEQVSQMEEVQNENKAAKKLAAAIRTGSRNTASSVKKAVGMLEALIEDYPDTEAAADAQKLLEQVEKGDAASSDEN</sequence>
<evidence type="ECO:0000259" key="3">
    <source>
        <dbReference type="Pfam" id="PF08534"/>
    </source>
</evidence>
<feature type="domain" description="Redoxin" evidence="3">
    <location>
        <begin position="59"/>
        <end position="146"/>
    </location>
</feature>
<dbReference type="InterPro" id="IPR036249">
    <property type="entry name" value="Thioredoxin-like_sf"/>
</dbReference>
<dbReference type="Gene3D" id="3.40.30.10">
    <property type="entry name" value="Glutaredoxin"/>
    <property type="match status" value="1"/>
</dbReference>
<dbReference type="Pfam" id="PF08534">
    <property type="entry name" value="Redoxin"/>
    <property type="match status" value="1"/>
</dbReference>
<dbReference type="PANTHER" id="PTHR42852:SF13">
    <property type="entry name" value="PROTEIN DIPZ"/>
    <property type="match status" value="1"/>
</dbReference>
<feature type="chain" id="PRO_5040919919" evidence="2">
    <location>
        <begin position="25"/>
        <end position="358"/>
    </location>
</feature>
<accession>A0A9X2FEY6</accession>